<reference evidence="1" key="1">
    <citation type="submission" date="2018-11" db="EMBL/GenBank/DDBJ databases">
        <authorList>
            <consortium name="Pathogen Informatics"/>
        </authorList>
    </citation>
    <scope>NUCLEOTIDE SEQUENCE</scope>
</reference>
<accession>A0A448X0D0</accession>
<dbReference type="EMBL" id="CAAALY010069628">
    <property type="protein sequence ID" value="VEL24783.1"/>
    <property type="molecule type" value="Genomic_DNA"/>
</dbReference>
<gene>
    <name evidence="1" type="ORF">PXEA_LOCUS18223</name>
</gene>
<comment type="caution">
    <text evidence="1">The sequence shown here is derived from an EMBL/GenBank/DDBJ whole genome shotgun (WGS) entry which is preliminary data.</text>
</comment>
<name>A0A448X0D0_9PLAT</name>
<dbReference type="AlphaFoldDB" id="A0A448X0D0"/>
<protein>
    <submittedName>
        <fullName evidence="1">Uncharacterized protein</fullName>
    </submittedName>
</protein>
<sequence length="156" mass="16960">MLNPKQYPLINPLSRVDLPDATNYASGSPGYLIGWPVIAGKKAEVGSSVTLIARRLKASEQMGHLDSPLQQVVDNLDLLQHSLAGIVRPQPNLAYWFVPGGGSSCPSTTSTTLPNPPEASNNLNSIRFGVNVFASCLLRSISLNLYTLLWLDMWQN</sequence>
<keyword evidence="2" id="KW-1185">Reference proteome</keyword>
<evidence type="ECO:0000313" key="2">
    <source>
        <dbReference type="Proteomes" id="UP000784294"/>
    </source>
</evidence>
<organism evidence="1 2">
    <name type="scientific">Protopolystoma xenopodis</name>
    <dbReference type="NCBI Taxonomy" id="117903"/>
    <lineage>
        <taxon>Eukaryota</taxon>
        <taxon>Metazoa</taxon>
        <taxon>Spiralia</taxon>
        <taxon>Lophotrochozoa</taxon>
        <taxon>Platyhelminthes</taxon>
        <taxon>Monogenea</taxon>
        <taxon>Polyopisthocotylea</taxon>
        <taxon>Polystomatidea</taxon>
        <taxon>Polystomatidae</taxon>
        <taxon>Protopolystoma</taxon>
    </lineage>
</organism>
<proteinExistence type="predicted"/>
<dbReference type="Proteomes" id="UP000784294">
    <property type="component" value="Unassembled WGS sequence"/>
</dbReference>
<evidence type="ECO:0000313" key="1">
    <source>
        <dbReference type="EMBL" id="VEL24783.1"/>
    </source>
</evidence>